<sequence length="618" mass="72858">MAAAPLKTIENDENLETYCLIWLDASVNTAKENRQIQQQLQAIINHLLTFEDDQQCLHYIKNLSENDRTILIVSGRFGRIIVPQIVHLRQITSIYVYCFDKKANELWSQQFPKVKGVLIRLNELIEQIEKDYIQQQHDKIDEPLSIKIFDEKQISTDLYEQFVHDQLLIDCLIRMNSSSNDKEELIALCQQYYKKDNIQLMIVQEFENNYSSEKALWWYTRYSFLSRLLNKAFLTQNIDLLFLFRFFIHDIGCQLGKDRCLSPVRVYRSQLMSKENLQMLQNSVGKFISINSFLSANMNYENTRSSLDFAKSLNDIKRVFFEIRANPQLHNIKPFNNIQSHGYFQNTNEILFMVGSIFRIDGIKYPDDHICNVQMTLCSVDEQELKPLLEHMKRDLGIGKTNLIQFSNVLRQMRKLDNSEKYCRRYLNQLPNGHPDIPNCYHTFAMIAESKKNFMLSLKWYKKSLKIFSKTLKPNDSNIAEVYNNIANVYSKTNDYTNAMDSYQKVLEIWKKIYDDNHPRIAQCLNNIGVVYEMKKKYSEALDCYQQALKILKNIPSSNHLDIAMTIRNIAYVYELKGDFQQALVYYEKAKKIYRNSLPSTQIYINEIEKSIRRISSK</sequence>
<evidence type="ECO:0000313" key="5">
    <source>
        <dbReference type="Proteomes" id="UP000663870"/>
    </source>
</evidence>
<dbReference type="SUPFAM" id="SSF48452">
    <property type="entry name" value="TPR-like"/>
    <property type="match status" value="1"/>
</dbReference>
<dbReference type="AlphaFoldDB" id="A0A814RPI4"/>
<reference evidence="4" key="1">
    <citation type="submission" date="2021-02" db="EMBL/GenBank/DDBJ databases">
        <authorList>
            <person name="Nowell W R."/>
        </authorList>
    </citation>
    <scope>NUCLEOTIDE SEQUENCE</scope>
</reference>
<organism evidence="4 5">
    <name type="scientific">Rotaria sordida</name>
    <dbReference type="NCBI Taxonomy" id="392033"/>
    <lineage>
        <taxon>Eukaryota</taxon>
        <taxon>Metazoa</taxon>
        <taxon>Spiralia</taxon>
        <taxon>Gnathifera</taxon>
        <taxon>Rotifera</taxon>
        <taxon>Eurotatoria</taxon>
        <taxon>Bdelloidea</taxon>
        <taxon>Philodinida</taxon>
        <taxon>Philodinidae</taxon>
        <taxon>Rotaria</taxon>
    </lineage>
</organism>
<feature type="repeat" description="TPR" evidence="3">
    <location>
        <begin position="522"/>
        <end position="555"/>
    </location>
</feature>
<dbReference type="PANTHER" id="PTHR45641:SF19">
    <property type="entry name" value="NEPHROCYSTIN-3"/>
    <property type="match status" value="1"/>
</dbReference>
<dbReference type="PROSITE" id="PS50005">
    <property type="entry name" value="TPR"/>
    <property type="match status" value="3"/>
</dbReference>
<evidence type="ECO:0000256" key="2">
    <source>
        <dbReference type="ARBA" id="ARBA00022803"/>
    </source>
</evidence>
<dbReference type="Pfam" id="PF13374">
    <property type="entry name" value="TPR_10"/>
    <property type="match status" value="1"/>
</dbReference>
<dbReference type="EMBL" id="CAJNOL010000609">
    <property type="protein sequence ID" value="CAF1136733.1"/>
    <property type="molecule type" value="Genomic_DNA"/>
</dbReference>
<dbReference type="Proteomes" id="UP000663870">
    <property type="component" value="Unassembled WGS sequence"/>
</dbReference>
<dbReference type="PANTHER" id="PTHR45641">
    <property type="entry name" value="TETRATRICOPEPTIDE REPEAT PROTEIN (AFU_ORTHOLOGUE AFUA_6G03870)"/>
    <property type="match status" value="1"/>
</dbReference>
<proteinExistence type="predicted"/>
<keyword evidence="1" id="KW-0677">Repeat</keyword>
<dbReference type="PROSITE" id="PS50293">
    <property type="entry name" value="TPR_REGION"/>
    <property type="match status" value="1"/>
</dbReference>
<keyword evidence="5" id="KW-1185">Reference proteome</keyword>
<evidence type="ECO:0000256" key="3">
    <source>
        <dbReference type="PROSITE-ProRule" id="PRU00339"/>
    </source>
</evidence>
<feature type="repeat" description="TPR" evidence="3">
    <location>
        <begin position="564"/>
        <end position="597"/>
    </location>
</feature>
<dbReference type="Pfam" id="PF13424">
    <property type="entry name" value="TPR_12"/>
    <property type="match status" value="1"/>
</dbReference>
<keyword evidence="2 3" id="KW-0802">TPR repeat</keyword>
<dbReference type="InterPro" id="IPR019734">
    <property type="entry name" value="TPR_rpt"/>
</dbReference>
<evidence type="ECO:0000256" key="1">
    <source>
        <dbReference type="ARBA" id="ARBA00022737"/>
    </source>
</evidence>
<protein>
    <submittedName>
        <fullName evidence="4">Uncharacterized protein</fullName>
    </submittedName>
</protein>
<feature type="repeat" description="TPR" evidence="3">
    <location>
        <begin position="480"/>
        <end position="513"/>
    </location>
</feature>
<dbReference type="Gene3D" id="3.90.176.10">
    <property type="entry name" value="Toxin ADP-ribosyltransferase, Chain A, domain 1"/>
    <property type="match status" value="1"/>
</dbReference>
<dbReference type="Gene3D" id="1.25.40.10">
    <property type="entry name" value="Tetratricopeptide repeat domain"/>
    <property type="match status" value="2"/>
</dbReference>
<dbReference type="SMART" id="SM00028">
    <property type="entry name" value="TPR"/>
    <property type="match status" value="4"/>
</dbReference>
<gene>
    <name evidence="4" type="ORF">JXQ802_LOCUS20995</name>
</gene>
<dbReference type="SUPFAM" id="SSF56399">
    <property type="entry name" value="ADP-ribosylation"/>
    <property type="match status" value="1"/>
</dbReference>
<dbReference type="InterPro" id="IPR011990">
    <property type="entry name" value="TPR-like_helical_dom_sf"/>
</dbReference>
<name>A0A814RPI4_9BILA</name>
<comment type="caution">
    <text evidence="4">The sequence shown here is derived from an EMBL/GenBank/DDBJ whole genome shotgun (WGS) entry which is preliminary data.</text>
</comment>
<evidence type="ECO:0000313" key="4">
    <source>
        <dbReference type="EMBL" id="CAF1136733.1"/>
    </source>
</evidence>
<accession>A0A814RPI4</accession>